<sequence length="519" mass="57347">MIAKMSTSEAENTRMKIFKNKGRDFVELRRRRIEINVELRKAKKDEQILKRRNVGTLREDDKTPETIVREMTVKEIVIGMNSHEPQLQLQATQGARKLLSRAWKPPLNEIIKAGLIHKFVEFLGRDDIPVLQFESAWALTNIASGTSEQTKSVVDGGAVPVFVSLLSSPHVHISEQAVWALGNIAGDGPLFRDAVINCNAVQPLLALVQPSTPVGFLSNITWTLSNLCRNKNPHPSLQAVQQMLPTLIQLLYNDDADILSDACWALSYLTDGPNERIEVVVNTGILPRLVHLMATSQMTVLTPALRAVGNIVTGTDNQTEAALEAGVLSVLPQVLKHSKSSIQKEAAWTISNIAAGPTHQIQQLITCGVMPPLVELMEQGDFKAKKEAIWAVTNYSSGGTVDQIVHLVQCGVLKPLLDLLCIKDAKIILVVLDAISNIFLAGEKLGETDKLCLMIEGLNGLEKIEALQSHENDAVYRTALNLIEKYFVEADDDVSNLQPEATNEEFIFQMNSQKDEFNF</sequence>
<keyword evidence="9" id="KW-1185">Reference proteome</keyword>
<evidence type="ECO:0000313" key="8">
    <source>
        <dbReference type="Ensembl" id="ENSCMIP00000043468.1"/>
    </source>
</evidence>
<reference evidence="8" key="5">
    <citation type="submission" date="2025-09" db="UniProtKB">
        <authorList>
            <consortium name="Ensembl"/>
        </authorList>
    </citation>
    <scope>IDENTIFICATION</scope>
</reference>
<evidence type="ECO:0000256" key="5">
    <source>
        <dbReference type="PIRNR" id="PIRNR005673"/>
    </source>
</evidence>
<keyword evidence="3" id="KW-0677">Repeat</keyword>
<dbReference type="OrthoDB" id="29145at2759"/>
<dbReference type="GO" id="GO:0005634">
    <property type="term" value="C:nucleus"/>
    <property type="evidence" value="ECO:0007669"/>
    <property type="project" value="UniProtKB-ARBA"/>
</dbReference>
<evidence type="ECO:0000256" key="4">
    <source>
        <dbReference type="ARBA" id="ARBA00022927"/>
    </source>
</evidence>
<dbReference type="STRING" id="7868.ENSCMIP00000043468"/>
<feature type="repeat" description="ARM" evidence="6">
    <location>
        <begin position="284"/>
        <end position="326"/>
    </location>
</feature>
<evidence type="ECO:0000259" key="7">
    <source>
        <dbReference type="PROSITE" id="PS51214"/>
    </source>
</evidence>
<dbReference type="SUPFAM" id="SSF48371">
    <property type="entry name" value="ARM repeat"/>
    <property type="match status" value="1"/>
</dbReference>
<dbReference type="PIRSF" id="PIRSF005673">
    <property type="entry name" value="Importin_alpha"/>
    <property type="match status" value="1"/>
</dbReference>
<dbReference type="Pfam" id="PF00514">
    <property type="entry name" value="Arm"/>
    <property type="match status" value="8"/>
</dbReference>
<dbReference type="Proteomes" id="UP000314986">
    <property type="component" value="Unassembled WGS sequence"/>
</dbReference>
<feature type="domain" description="IBB" evidence="7">
    <location>
        <begin position="1"/>
        <end position="61"/>
    </location>
</feature>
<dbReference type="GO" id="GO:0006606">
    <property type="term" value="P:protein import into nucleus"/>
    <property type="evidence" value="ECO:0007669"/>
    <property type="project" value="InterPro"/>
</dbReference>
<dbReference type="InterPro" id="IPR036975">
    <property type="entry name" value="Importin-a_IBB_sf"/>
</dbReference>
<comment type="similarity">
    <text evidence="1 5">Belongs to the importin alpha family.</text>
</comment>
<gene>
    <name evidence="8" type="primary">LOC103186873</name>
</gene>
<dbReference type="FunFam" id="1.25.10.10:FF:000009">
    <property type="entry name" value="Importin subunit alpha"/>
    <property type="match status" value="1"/>
</dbReference>
<feature type="repeat" description="ARM" evidence="6">
    <location>
        <begin position="157"/>
        <end position="185"/>
    </location>
</feature>
<dbReference type="InterPro" id="IPR011989">
    <property type="entry name" value="ARM-like"/>
</dbReference>
<reference evidence="8" key="4">
    <citation type="submission" date="2025-08" db="UniProtKB">
        <authorList>
            <consortium name="Ensembl"/>
        </authorList>
    </citation>
    <scope>IDENTIFICATION</scope>
</reference>
<dbReference type="PANTHER" id="PTHR23316">
    <property type="entry name" value="IMPORTIN ALPHA"/>
    <property type="match status" value="1"/>
</dbReference>
<dbReference type="SMART" id="SM00185">
    <property type="entry name" value="ARM"/>
    <property type="match status" value="8"/>
</dbReference>
<dbReference type="GO" id="GO:0005737">
    <property type="term" value="C:cytoplasm"/>
    <property type="evidence" value="ECO:0007669"/>
    <property type="project" value="InterPro"/>
</dbReference>
<dbReference type="InterPro" id="IPR000225">
    <property type="entry name" value="Armadillo"/>
</dbReference>
<dbReference type="RefSeq" id="XP_042197190.1">
    <property type="nucleotide sequence ID" value="XM_042341256.1"/>
</dbReference>
<dbReference type="OMA" id="QNHENGI"/>
<reference evidence="9" key="2">
    <citation type="journal article" date="2007" name="PLoS Biol.">
        <title>Survey sequencing and comparative analysis of the elephant shark (Callorhinchus milii) genome.</title>
        <authorList>
            <person name="Venkatesh B."/>
            <person name="Kirkness E.F."/>
            <person name="Loh Y.H."/>
            <person name="Halpern A.L."/>
            <person name="Lee A.P."/>
            <person name="Johnson J."/>
            <person name="Dandona N."/>
            <person name="Viswanathan L.D."/>
            <person name="Tay A."/>
            <person name="Venter J.C."/>
            <person name="Strausberg R.L."/>
            <person name="Brenner S."/>
        </authorList>
    </citation>
    <scope>NUCLEOTIDE SEQUENCE [LARGE SCALE GENOMIC DNA]</scope>
</reference>
<dbReference type="InParanoid" id="A0A4W3JZ18"/>
<dbReference type="PROSITE" id="PS51214">
    <property type="entry name" value="IBB"/>
    <property type="match status" value="1"/>
</dbReference>
<dbReference type="GeneID" id="103186873"/>
<dbReference type="Ensembl" id="ENSCMIT00000044090.1">
    <property type="protein sequence ID" value="ENSCMIP00000043468.1"/>
    <property type="gene ID" value="ENSCMIG00000018017.1"/>
</dbReference>
<name>A0A4W3JZ18_CALMI</name>
<dbReference type="Gene3D" id="1.25.10.10">
    <property type="entry name" value="Leucine-rich Repeat Variant"/>
    <property type="match status" value="1"/>
</dbReference>
<keyword evidence="4 5" id="KW-0653">Protein transport</keyword>
<dbReference type="InterPro" id="IPR024931">
    <property type="entry name" value="Importin_alpha"/>
</dbReference>
<feature type="repeat" description="ARM" evidence="6">
    <location>
        <begin position="242"/>
        <end position="284"/>
    </location>
</feature>
<evidence type="ECO:0000256" key="2">
    <source>
        <dbReference type="ARBA" id="ARBA00022448"/>
    </source>
</evidence>
<dbReference type="GeneTree" id="ENSGT01050000244891"/>
<evidence type="ECO:0000256" key="3">
    <source>
        <dbReference type="ARBA" id="ARBA00022737"/>
    </source>
</evidence>
<dbReference type="PROSITE" id="PS50176">
    <property type="entry name" value="ARM_REPEAT"/>
    <property type="match status" value="3"/>
</dbReference>
<dbReference type="Gene3D" id="1.20.5.690">
    <property type="entry name" value="Importin-alpha, importin-beta-binding domain"/>
    <property type="match status" value="1"/>
</dbReference>
<dbReference type="GO" id="GO:0061608">
    <property type="term" value="F:nuclear import signal receptor activity"/>
    <property type="evidence" value="ECO:0007669"/>
    <property type="project" value="InterPro"/>
</dbReference>
<dbReference type="Pfam" id="PF01749">
    <property type="entry name" value="IBB"/>
    <property type="match status" value="1"/>
</dbReference>
<evidence type="ECO:0000256" key="6">
    <source>
        <dbReference type="PROSITE-ProRule" id="PRU00259"/>
    </source>
</evidence>
<evidence type="ECO:0000256" key="1">
    <source>
        <dbReference type="ARBA" id="ARBA00010394"/>
    </source>
</evidence>
<dbReference type="InterPro" id="IPR016024">
    <property type="entry name" value="ARM-type_fold"/>
</dbReference>
<dbReference type="AlphaFoldDB" id="A0A4W3JZ18"/>
<keyword evidence="2 5" id="KW-0813">Transport</keyword>
<organism evidence="8 9">
    <name type="scientific">Callorhinchus milii</name>
    <name type="common">Ghost shark</name>
    <dbReference type="NCBI Taxonomy" id="7868"/>
    <lineage>
        <taxon>Eukaryota</taxon>
        <taxon>Metazoa</taxon>
        <taxon>Chordata</taxon>
        <taxon>Craniata</taxon>
        <taxon>Vertebrata</taxon>
        <taxon>Chondrichthyes</taxon>
        <taxon>Holocephali</taxon>
        <taxon>Chimaeriformes</taxon>
        <taxon>Callorhinchidae</taxon>
        <taxon>Callorhinchus</taxon>
    </lineage>
</organism>
<proteinExistence type="inferred from homology"/>
<dbReference type="Pfam" id="PF16186">
    <property type="entry name" value="Arm_3"/>
    <property type="match status" value="1"/>
</dbReference>
<dbReference type="InterPro" id="IPR002652">
    <property type="entry name" value="Importin-a_IBB"/>
</dbReference>
<reference evidence="9" key="3">
    <citation type="journal article" date="2014" name="Nature">
        <title>Elephant shark genome provides unique insights into gnathostome evolution.</title>
        <authorList>
            <consortium name="International Elephant Shark Genome Sequencing Consortium"/>
            <person name="Venkatesh B."/>
            <person name="Lee A.P."/>
            <person name="Ravi V."/>
            <person name="Maurya A.K."/>
            <person name="Lian M.M."/>
            <person name="Swann J.B."/>
            <person name="Ohta Y."/>
            <person name="Flajnik M.F."/>
            <person name="Sutoh Y."/>
            <person name="Kasahara M."/>
            <person name="Hoon S."/>
            <person name="Gangu V."/>
            <person name="Roy S.W."/>
            <person name="Irimia M."/>
            <person name="Korzh V."/>
            <person name="Kondrychyn I."/>
            <person name="Lim Z.W."/>
            <person name="Tay B.H."/>
            <person name="Tohari S."/>
            <person name="Kong K.W."/>
            <person name="Ho S."/>
            <person name="Lorente-Galdos B."/>
            <person name="Quilez J."/>
            <person name="Marques-Bonet T."/>
            <person name="Raney B.J."/>
            <person name="Ingham P.W."/>
            <person name="Tay A."/>
            <person name="Hillier L.W."/>
            <person name="Minx P."/>
            <person name="Boehm T."/>
            <person name="Wilson R.K."/>
            <person name="Brenner S."/>
            <person name="Warren W.C."/>
        </authorList>
    </citation>
    <scope>NUCLEOTIDE SEQUENCE [LARGE SCALE GENOMIC DNA]</scope>
</reference>
<protein>
    <recommendedName>
        <fullName evidence="5">Importin subunit alpha</fullName>
    </recommendedName>
</protein>
<accession>A0A4W3JZ18</accession>
<evidence type="ECO:0000313" key="9">
    <source>
        <dbReference type="Proteomes" id="UP000314986"/>
    </source>
</evidence>
<dbReference type="InterPro" id="IPR032413">
    <property type="entry name" value="Arm_3"/>
</dbReference>
<reference evidence="9" key="1">
    <citation type="journal article" date="2006" name="Science">
        <title>Ancient noncoding elements conserved in the human genome.</title>
        <authorList>
            <person name="Venkatesh B."/>
            <person name="Kirkness E.F."/>
            <person name="Loh Y.H."/>
            <person name="Halpern A.L."/>
            <person name="Lee A.P."/>
            <person name="Johnson J."/>
            <person name="Dandona N."/>
            <person name="Viswanathan L.D."/>
            <person name="Tay A."/>
            <person name="Venter J.C."/>
            <person name="Strausberg R.L."/>
            <person name="Brenner S."/>
        </authorList>
    </citation>
    <scope>NUCLEOTIDE SEQUENCE [LARGE SCALE GENOMIC DNA]</scope>
</reference>